<reference evidence="1" key="1">
    <citation type="journal article" date="2023" name="Genome Biol. Evol.">
        <title>Long-read-based Genome Assembly of Drosophila gunungcola Reveals Fewer Chemosensory Genes in Flower-breeding Species.</title>
        <authorList>
            <person name="Negi A."/>
            <person name="Liao B.Y."/>
            <person name="Yeh S.D."/>
        </authorList>
    </citation>
    <scope>NUCLEOTIDE SEQUENCE</scope>
    <source>
        <strain evidence="1">Sukarami</strain>
    </source>
</reference>
<proteinExistence type="predicted"/>
<accession>A0A9P9YN98</accession>
<organism evidence="1 2">
    <name type="scientific">Drosophila gunungcola</name>
    <name type="common">fruit fly</name>
    <dbReference type="NCBI Taxonomy" id="103775"/>
    <lineage>
        <taxon>Eukaryota</taxon>
        <taxon>Metazoa</taxon>
        <taxon>Ecdysozoa</taxon>
        <taxon>Arthropoda</taxon>
        <taxon>Hexapoda</taxon>
        <taxon>Insecta</taxon>
        <taxon>Pterygota</taxon>
        <taxon>Neoptera</taxon>
        <taxon>Endopterygota</taxon>
        <taxon>Diptera</taxon>
        <taxon>Brachycera</taxon>
        <taxon>Muscomorpha</taxon>
        <taxon>Ephydroidea</taxon>
        <taxon>Drosophilidae</taxon>
        <taxon>Drosophila</taxon>
        <taxon>Sophophora</taxon>
    </lineage>
</organism>
<keyword evidence="2" id="KW-1185">Reference proteome</keyword>
<evidence type="ECO:0000313" key="1">
    <source>
        <dbReference type="EMBL" id="KAI8040104.1"/>
    </source>
</evidence>
<evidence type="ECO:0000313" key="2">
    <source>
        <dbReference type="Proteomes" id="UP001059596"/>
    </source>
</evidence>
<dbReference type="Proteomes" id="UP001059596">
    <property type="component" value="Unassembled WGS sequence"/>
</dbReference>
<dbReference type="AlphaFoldDB" id="A0A9P9YN98"/>
<comment type="caution">
    <text evidence="1">The sequence shown here is derived from an EMBL/GenBank/DDBJ whole genome shotgun (WGS) entry which is preliminary data.</text>
</comment>
<dbReference type="EMBL" id="JAMKOV010000005">
    <property type="protein sequence ID" value="KAI8040104.1"/>
    <property type="molecule type" value="Genomic_DNA"/>
</dbReference>
<name>A0A9P9YN98_9MUSC</name>
<protein>
    <submittedName>
        <fullName evidence="1">Uncharacterized protein</fullName>
    </submittedName>
</protein>
<gene>
    <name evidence="1" type="ORF">M5D96_007534</name>
</gene>
<sequence>MSNLRKSLMGAYGRMGVSQRMDWRVPVHQSILGDGLPVPSKEETPQLACIVSLLGRTYLYPRPATIVILNSRIISRMMAVIRPWYSAGVMHTVSTGATNLRGYDSFSISSRVSKT</sequence>